<dbReference type="EMBL" id="CM056801">
    <property type="protein sequence ID" value="KAJ8708697.1"/>
    <property type="molecule type" value="Genomic_DNA"/>
</dbReference>
<organism evidence="1 2">
    <name type="scientific">Mythimna loreyi</name>
    <dbReference type="NCBI Taxonomy" id="667449"/>
    <lineage>
        <taxon>Eukaryota</taxon>
        <taxon>Metazoa</taxon>
        <taxon>Ecdysozoa</taxon>
        <taxon>Arthropoda</taxon>
        <taxon>Hexapoda</taxon>
        <taxon>Insecta</taxon>
        <taxon>Pterygota</taxon>
        <taxon>Neoptera</taxon>
        <taxon>Endopterygota</taxon>
        <taxon>Lepidoptera</taxon>
        <taxon>Glossata</taxon>
        <taxon>Ditrysia</taxon>
        <taxon>Noctuoidea</taxon>
        <taxon>Noctuidae</taxon>
        <taxon>Noctuinae</taxon>
        <taxon>Hadenini</taxon>
        <taxon>Mythimna</taxon>
    </lineage>
</organism>
<proteinExistence type="predicted"/>
<comment type="caution">
    <text evidence="1">The sequence shown here is derived from an EMBL/GenBank/DDBJ whole genome shotgun (WGS) entry which is preliminary data.</text>
</comment>
<name>A0ACC2Q648_9NEOP</name>
<accession>A0ACC2Q648</accession>
<evidence type="ECO:0000313" key="1">
    <source>
        <dbReference type="EMBL" id="KAJ8708697.1"/>
    </source>
</evidence>
<protein>
    <submittedName>
        <fullName evidence="1">Uncharacterized protein</fullName>
    </submittedName>
</protein>
<evidence type="ECO:0000313" key="2">
    <source>
        <dbReference type="Proteomes" id="UP001231649"/>
    </source>
</evidence>
<dbReference type="Proteomes" id="UP001231649">
    <property type="component" value="Chromosome 25"/>
</dbReference>
<gene>
    <name evidence="1" type="ORF">PYW08_010079</name>
</gene>
<reference evidence="1" key="1">
    <citation type="submission" date="2023-03" db="EMBL/GenBank/DDBJ databases">
        <title>Chromosome-level genomes of two armyworms, Mythimna separata and Mythimna loreyi, provide insights into the biosynthesis and reception of sex pheromones.</title>
        <authorList>
            <person name="Zhao H."/>
        </authorList>
    </citation>
    <scope>NUCLEOTIDE SEQUENCE</scope>
    <source>
        <strain evidence="1">BeijingLab</strain>
    </source>
</reference>
<sequence>MVWRIIKYFIPCIAIYLLSLEEKTVVDAQNYLLNYSWHIQSFMMAKPYDNLPLLETIRYCRCPRIYIPVCANNNHSFTNICKMNCLNTRLHLWNTNRQLNVSHRGLCWSYFDPFDY</sequence>
<keyword evidence="2" id="KW-1185">Reference proteome</keyword>